<proteinExistence type="predicted"/>
<feature type="signal peptide" evidence="1">
    <location>
        <begin position="1"/>
        <end position="28"/>
    </location>
</feature>
<evidence type="ECO:0000313" key="4">
    <source>
        <dbReference type="Proteomes" id="UP001597171"/>
    </source>
</evidence>
<keyword evidence="4" id="KW-1185">Reference proteome</keyword>
<reference evidence="4" key="1">
    <citation type="journal article" date="2019" name="Int. J. Syst. Evol. Microbiol.">
        <title>The Global Catalogue of Microorganisms (GCM) 10K type strain sequencing project: providing services to taxonomists for standard genome sequencing and annotation.</title>
        <authorList>
            <consortium name="The Broad Institute Genomics Platform"/>
            <consortium name="The Broad Institute Genome Sequencing Center for Infectious Disease"/>
            <person name="Wu L."/>
            <person name="Ma J."/>
        </authorList>
    </citation>
    <scope>NUCLEOTIDE SEQUENCE [LARGE SCALE GENOMIC DNA]</scope>
    <source>
        <strain evidence="4">CCUG 61696</strain>
    </source>
</reference>
<dbReference type="Pfam" id="PF13449">
    <property type="entry name" value="Phytase-like"/>
    <property type="match status" value="1"/>
</dbReference>
<feature type="chain" id="PRO_5047383622" evidence="1">
    <location>
        <begin position="29"/>
        <end position="330"/>
    </location>
</feature>
<gene>
    <name evidence="3" type="ORF">ACFQ4O_04680</name>
</gene>
<dbReference type="InterPro" id="IPR027372">
    <property type="entry name" value="Phytase-like_dom"/>
</dbReference>
<accession>A0ABW3Z501</accession>
<organism evidence="3 4">
    <name type="scientific">Methylopila musalis</name>
    <dbReference type="NCBI Taxonomy" id="1134781"/>
    <lineage>
        <taxon>Bacteria</taxon>
        <taxon>Pseudomonadati</taxon>
        <taxon>Pseudomonadota</taxon>
        <taxon>Alphaproteobacteria</taxon>
        <taxon>Hyphomicrobiales</taxon>
        <taxon>Methylopilaceae</taxon>
        <taxon>Methylopila</taxon>
    </lineage>
</organism>
<dbReference type="Proteomes" id="UP001597171">
    <property type="component" value="Unassembled WGS sequence"/>
</dbReference>
<protein>
    <submittedName>
        <fullName evidence="3">Esterase-like activity of phytase family protein</fullName>
    </submittedName>
</protein>
<evidence type="ECO:0000259" key="2">
    <source>
        <dbReference type="Pfam" id="PF13449"/>
    </source>
</evidence>
<evidence type="ECO:0000256" key="1">
    <source>
        <dbReference type="SAM" id="SignalP"/>
    </source>
</evidence>
<keyword evidence="1" id="KW-0732">Signal</keyword>
<dbReference type="EMBL" id="JBHTMX010000020">
    <property type="protein sequence ID" value="MFD1331287.1"/>
    <property type="molecule type" value="Genomic_DNA"/>
</dbReference>
<comment type="caution">
    <text evidence="3">The sequence shown here is derived from an EMBL/GenBank/DDBJ whole genome shotgun (WGS) entry which is preliminary data.</text>
</comment>
<evidence type="ECO:0000313" key="3">
    <source>
        <dbReference type="EMBL" id="MFD1331287.1"/>
    </source>
</evidence>
<dbReference type="RefSeq" id="WP_378774490.1">
    <property type="nucleotide sequence ID" value="NZ_JBHTMX010000020.1"/>
</dbReference>
<dbReference type="PIRSF" id="PIRSF031900">
    <property type="entry name" value="UCP031900"/>
    <property type="match status" value="1"/>
</dbReference>
<dbReference type="InterPro" id="IPR014567">
    <property type="entry name" value="UCP031900"/>
</dbReference>
<name>A0ABW3Z501_9HYPH</name>
<sequence length="330" mass="35247">MSPSRLGRALAALALAAALASPPGRAEAEPVPITISATRIDRFGPATPIGARYGELVFLGGLQLRSDDPNFGGLSGLRLSADGARFTAISDRGFWFRGAVEREGPTPTGLTRVEREAIEGPSGALPGRRGSDTESLEIEGRSAWVASERINQVLRFALDANGRAGAGRAISMPKEARSAPFNEGFEAIALTEGGALMMIGEKFLDARGDNRSFVVGARKPFSFSVKRTDDFSPTDAARLPGGGFVLLERRYVPPLSLSIRLRRLTEADIRPGAVVDGPVLMEANLIQTIDNFEGVSAHRSPSGATVITLVSDDNFSRLQRTLLMEFQLPD</sequence>
<feature type="domain" description="Phytase-like" evidence="2">
    <location>
        <begin position="70"/>
        <end position="315"/>
    </location>
</feature>